<dbReference type="InterPro" id="IPR001810">
    <property type="entry name" value="F-box_dom"/>
</dbReference>
<dbReference type="PROSITE" id="PS50181">
    <property type="entry name" value="FBOX"/>
    <property type="match status" value="1"/>
</dbReference>
<protein>
    <recommendedName>
        <fullName evidence="2">F-box domain-containing protein</fullName>
    </recommendedName>
</protein>
<gene>
    <name evidence="3" type="ORF">SCHPADRAFT_934138</name>
</gene>
<dbReference type="EMBL" id="KQ086818">
    <property type="protein sequence ID" value="KLO03982.1"/>
    <property type="molecule type" value="Genomic_DNA"/>
</dbReference>
<dbReference type="OrthoDB" id="2322499at2759"/>
<feature type="compositionally biased region" description="Basic residues" evidence="1">
    <location>
        <begin position="1"/>
        <end position="10"/>
    </location>
</feature>
<accession>A0A0H2QYF7</accession>
<keyword evidence="4" id="KW-1185">Reference proteome</keyword>
<organism evidence="3 4">
    <name type="scientific">Schizopora paradoxa</name>
    <dbReference type="NCBI Taxonomy" id="27342"/>
    <lineage>
        <taxon>Eukaryota</taxon>
        <taxon>Fungi</taxon>
        <taxon>Dikarya</taxon>
        <taxon>Basidiomycota</taxon>
        <taxon>Agaricomycotina</taxon>
        <taxon>Agaricomycetes</taxon>
        <taxon>Hymenochaetales</taxon>
        <taxon>Schizoporaceae</taxon>
        <taxon>Schizopora</taxon>
    </lineage>
</organism>
<dbReference type="Proteomes" id="UP000053477">
    <property type="component" value="Unassembled WGS sequence"/>
</dbReference>
<evidence type="ECO:0000259" key="2">
    <source>
        <dbReference type="PROSITE" id="PS50181"/>
    </source>
</evidence>
<feature type="non-terminal residue" evidence="3">
    <location>
        <position position="131"/>
    </location>
</feature>
<dbReference type="InParanoid" id="A0A0H2QYF7"/>
<sequence length="131" mass="14367">MAPRTRKRVKVHETGNEDASPLQATCTEGSLGSKTKKSAAAVKRRATMRGKLSKLLEMPMEIFTEVACYVTPEDLMNLARTSAGLREILMSKSSKRVWEAARTVQGTIPPCPSDLSEPQYADLLFGKGCSY</sequence>
<feature type="domain" description="F-box" evidence="2">
    <location>
        <begin position="52"/>
        <end position="101"/>
    </location>
</feature>
<evidence type="ECO:0000313" key="3">
    <source>
        <dbReference type="EMBL" id="KLO03982.1"/>
    </source>
</evidence>
<feature type="compositionally biased region" description="Polar residues" evidence="1">
    <location>
        <begin position="22"/>
        <end position="33"/>
    </location>
</feature>
<feature type="region of interest" description="Disordered" evidence="1">
    <location>
        <begin position="1"/>
        <end position="42"/>
    </location>
</feature>
<evidence type="ECO:0000256" key="1">
    <source>
        <dbReference type="SAM" id="MobiDB-lite"/>
    </source>
</evidence>
<reference evidence="3 4" key="1">
    <citation type="submission" date="2015-04" db="EMBL/GenBank/DDBJ databases">
        <title>Complete genome sequence of Schizopora paradoxa KUC8140, a cosmopolitan wood degrader in East Asia.</title>
        <authorList>
            <consortium name="DOE Joint Genome Institute"/>
            <person name="Min B."/>
            <person name="Park H."/>
            <person name="Jang Y."/>
            <person name="Kim J.-J."/>
            <person name="Kim K.H."/>
            <person name="Pangilinan J."/>
            <person name="Lipzen A."/>
            <person name="Riley R."/>
            <person name="Grigoriev I.V."/>
            <person name="Spatafora J.W."/>
            <person name="Choi I.-G."/>
        </authorList>
    </citation>
    <scope>NUCLEOTIDE SEQUENCE [LARGE SCALE GENOMIC DNA]</scope>
    <source>
        <strain evidence="3 4">KUC8140</strain>
    </source>
</reference>
<name>A0A0H2QYF7_9AGAM</name>
<dbReference type="SUPFAM" id="SSF81383">
    <property type="entry name" value="F-box domain"/>
    <property type="match status" value="1"/>
</dbReference>
<dbReference type="InterPro" id="IPR036047">
    <property type="entry name" value="F-box-like_dom_sf"/>
</dbReference>
<evidence type="ECO:0000313" key="4">
    <source>
        <dbReference type="Proteomes" id="UP000053477"/>
    </source>
</evidence>
<proteinExistence type="predicted"/>
<dbReference type="AlphaFoldDB" id="A0A0H2QYF7"/>